<dbReference type="EMBL" id="WOCE01000008">
    <property type="protein sequence ID" value="KAE9608306.1"/>
    <property type="molecule type" value="Genomic_DNA"/>
</dbReference>
<evidence type="ECO:0000313" key="2">
    <source>
        <dbReference type="Proteomes" id="UP000447434"/>
    </source>
</evidence>
<protein>
    <submittedName>
        <fullName evidence="1">Uncharacterized protein</fullName>
    </submittedName>
</protein>
<dbReference type="Proteomes" id="UP000447434">
    <property type="component" value="Chromosome 8"/>
</dbReference>
<sequence length="51" mass="5900">MYLESSKSSKGTTSWQLKQLTTSMESHSSQSFELFREPDIFKNNGYRLSCC</sequence>
<comment type="caution">
    <text evidence="1">The sequence shown here is derived from an EMBL/GenBank/DDBJ whole genome shotgun (WGS) entry which is preliminary data.</text>
</comment>
<gene>
    <name evidence="1" type="ORF">Lalb_Chr08g0234081</name>
</gene>
<name>A0A6A4Q442_LUPAL</name>
<organism evidence="1 2">
    <name type="scientific">Lupinus albus</name>
    <name type="common">White lupine</name>
    <name type="synonym">Lupinus termis</name>
    <dbReference type="NCBI Taxonomy" id="3870"/>
    <lineage>
        <taxon>Eukaryota</taxon>
        <taxon>Viridiplantae</taxon>
        <taxon>Streptophyta</taxon>
        <taxon>Embryophyta</taxon>
        <taxon>Tracheophyta</taxon>
        <taxon>Spermatophyta</taxon>
        <taxon>Magnoliopsida</taxon>
        <taxon>eudicotyledons</taxon>
        <taxon>Gunneridae</taxon>
        <taxon>Pentapetalae</taxon>
        <taxon>rosids</taxon>
        <taxon>fabids</taxon>
        <taxon>Fabales</taxon>
        <taxon>Fabaceae</taxon>
        <taxon>Papilionoideae</taxon>
        <taxon>50 kb inversion clade</taxon>
        <taxon>genistoids sensu lato</taxon>
        <taxon>core genistoids</taxon>
        <taxon>Genisteae</taxon>
        <taxon>Lupinus</taxon>
    </lineage>
</organism>
<accession>A0A6A4Q442</accession>
<keyword evidence="2" id="KW-1185">Reference proteome</keyword>
<dbReference type="AlphaFoldDB" id="A0A6A4Q442"/>
<evidence type="ECO:0000313" key="1">
    <source>
        <dbReference type="EMBL" id="KAE9608306.1"/>
    </source>
</evidence>
<proteinExistence type="predicted"/>
<reference evidence="2" key="1">
    <citation type="journal article" date="2020" name="Nat. Commun.">
        <title>Genome sequence of the cluster root forming white lupin.</title>
        <authorList>
            <person name="Hufnagel B."/>
            <person name="Marques A."/>
            <person name="Soriano A."/>
            <person name="Marques L."/>
            <person name="Divol F."/>
            <person name="Doumas P."/>
            <person name="Sallet E."/>
            <person name="Mancinotti D."/>
            <person name="Carrere S."/>
            <person name="Marande W."/>
            <person name="Arribat S."/>
            <person name="Keller J."/>
            <person name="Huneau C."/>
            <person name="Blein T."/>
            <person name="Aime D."/>
            <person name="Laguerre M."/>
            <person name="Taylor J."/>
            <person name="Schubert V."/>
            <person name="Nelson M."/>
            <person name="Geu-Flores F."/>
            <person name="Crespi M."/>
            <person name="Gallardo-Guerrero K."/>
            <person name="Delaux P.-M."/>
            <person name="Salse J."/>
            <person name="Berges H."/>
            <person name="Guyot R."/>
            <person name="Gouzy J."/>
            <person name="Peret B."/>
        </authorList>
    </citation>
    <scope>NUCLEOTIDE SEQUENCE [LARGE SCALE GENOMIC DNA]</scope>
    <source>
        <strain evidence="2">cv. Amiga</strain>
    </source>
</reference>